<dbReference type="AlphaFoldDB" id="A0A7Z9BTI6"/>
<dbReference type="EMBL" id="CZCU02000145">
    <property type="protein sequence ID" value="VXD20387.1"/>
    <property type="molecule type" value="Genomic_DNA"/>
</dbReference>
<evidence type="ECO:0000313" key="2">
    <source>
        <dbReference type="Proteomes" id="UP000184550"/>
    </source>
</evidence>
<name>A0A7Z9BTI6_9CYAN</name>
<dbReference type="Proteomes" id="UP000184550">
    <property type="component" value="Unassembled WGS sequence"/>
</dbReference>
<gene>
    <name evidence="1" type="ORF">PL8927_690137</name>
</gene>
<sequence length="69" mass="8291">MTHFRCRQDGKKLAITIGFREAYLIYNLLESETIIQKNNGFKIRLKSFYSNQQVSLYNNFRVFVPLWLN</sequence>
<protein>
    <submittedName>
        <fullName evidence="1">Uncharacterized protein</fullName>
    </submittedName>
</protein>
<proteinExistence type="predicted"/>
<organism evidence="1 2">
    <name type="scientific">Planktothrix serta PCC 8927</name>
    <dbReference type="NCBI Taxonomy" id="671068"/>
    <lineage>
        <taxon>Bacteria</taxon>
        <taxon>Bacillati</taxon>
        <taxon>Cyanobacteriota</taxon>
        <taxon>Cyanophyceae</taxon>
        <taxon>Oscillatoriophycideae</taxon>
        <taxon>Oscillatoriales</taxon>
        <taxon>Microcoleaceae</taxon>
        <taxon>Planktothrix</taxon>
    </lineage>
</organism>
<evidence type="ECO:0000313" key="1">
    <source>
        <dbReference type="EMBL" id="VXD20387.1"/>
    </source>
</evidence>
<reference evidence="1" key="1">
    <citation type="submission" date="2019-10" db="EMBL/GenBank/DDBJ databases">
        <authorList>
            <consortium name="Genoscope - CEA"/>
            <person name="William W."/>
        </authorList>
    </citation>
    <scope>NUCLEOTIDE SEQUENCE [LARGE SCALE GENOMIC DNA]</scope>
    <source>
        <strain evidence="1">BBR_PRJEB10992</strain>
    </source>
</reference>
<keyword evidence="2" id="KW-1185">Reference proteome</keyword>
<comment type="caution">
    <text evidence="1">The sequence shown here is derived from an EMBL/GenBank/DDBJ whole genome shotgun (WGS) entry which is preliminary data.</text>
</comment>
<accession>A0A7Z9BTI6</accession>